<evidence type="ECO:0000313" key="11">
    <source>
        <dbReference type="Proteomes" id="UP001652445"/>
    </source>
</evidence>
<keyword evidence="7" id="KW-0449">Lipoprotein</keyword>
<comment type="similarity">
    <text evidence="2">Belongs to the GerABKC lipoprotein family.</text>
</comment>
<dbReference type="RefSeq" id="WP_262683292.1">
    <property type="nucleotide sequence ID" value="NZ_JAOQIO010000015.1"/>
</dbReference>
<dbReference type="PANTHER" id="PTHR35789:SF1">
    <property type="entry name" value="SPORE GERMINATION PROTEIN B3"/>
    <property type="match status" value="1"/>
</dbReference>
<dbReference type="NCBIfam" id="TIGR02887">
    <property type="entry name" value="spore_ger_x_C"/>
    <property type="match status" value="1"/>
</dbReference>
<feature type="domain" description="Spore germination GerAC-like C-terminal" evidence="8">
    <location>
        <begin position="208"/>
        <end position="373"/>
    </location>
</feature>
<dbReference type="InterPro" id="IPR038501">
    <property type="entry name" value="Spore_GerAC_C_sf"/>
</dbReference>
<dbReference type="EMBL" id="JAOQIO010000015">
    <property type="protein sequence ID" value="MCU6791853.1"/>
    <property type="molecule type" value="Genomic_DNA"/>
</dbReference>
<evidence type="ECO:0000256" key="3">
    <source>
        <dbReference type="ARBA" id="ARBA00022544"/>
    </source>
</evidence>
<evidence type="ECO:0000256" key="4">
    <source>
        <dbReference type="ARBA" id="ARBA00022729"/>
    </source>
</evidence>
<organism evidence="10 11">
    <name type="scientific">Paenibacillus baimaensis</name>
    <dbReference type="NCBI Taxonomy" id="2982185"/>
    <lineage>
        <taxon>Bacteria</taxon>
        <taxon>Bacillati</taxon>
        <taxon>Bacillota</taxon>
        <taxon>Bacilli</taxon>
        <taxon>Bacillales</taxon>
        <taxon>Paenibacillaceae</taxon>
        <taxon>Paenibacillus</taxon>
    </lineage>
</organism>
<dbReference type="InterPro" id="IPR046953">
    <property type="entry name" value="Spore_GerAC-like_C"/>
</dbReference>
<comment type="caution">
    <text evidence="10">The sequence shown here is derived from an EMBL/GenBank/DDBJ whole genome shotgun (WGS) entry which is preliminary data.</text>
</comment>
<name>A0ABT2UB31_9BACL</name>
<accession>A0ABT2UB31</accession>
<evidence type="ECO:0000256" key="2">
    <source>
        <dbReference type="ARBA" id="ARBA00007886"/>
    </source>
</evidence>
<dbReference type="Proteomes" id="UP001652445">
    <property type="component" value="Unassembled WGS sequence"/>
</dbReference>
<evidence type="ECO:0000256" key="6">
    <source>
        <dbReference type="ARBA" id="ARBA00023139"/>
    </source>
</evidence>
<evidence type="ECO:0000256" key="1">
    <source>
        <dbReference type="ARBA" id="ARBA00004635"/>
    </source>
</evidence>
<dbReference type="InterPro" id="IPR057336">
    <property type="entry name" value="GerAC_N"/>
</dbReference>
<reference evidence="10 11" key="1">
    <citation type="submission" date="2022-09" db="EMBL/GenBank/DDBJ databases">
        <authorList>
            <person name="Han X.L."/>
            <person name="Wang Q."/>
            <person name="Lu T."/>
        </authorList>
    </citation>
    <scope>NUCLEOTIDE SEQUENCE [LARGE SCALE GENOMIC DNA]</scope>
    <source>
        <strain evidence="10 11">WQ 127069</strain>
    </source>
</reference>
<feature type="domain" description="Spore germination protein N-terminal" evidence="9">
    <location>
        <begin position="20"/>
        <end position="191"/>
    </location>
</feature>
<evidence type="ECO:0000259" key="8">
    <source>
        <dbReference type="Pfam" id="PF05504"/>
    </source>
</evidence>
<proteinExistence type="inferred from homology"/>
<protein>
    <submittedName>
        <fullName evidence="10">Ger(X)C family spore germination protein</fullName>
    </submittedName>
</protein>
<evidence type="ECO:0000256" key="7">
    <source>
        <dbReference type="ARBA" id="ARBA00023288"/>
    </source>
</evidence>
<dbReference type="Gene3D" id="6.20.190.10">
    <property type="entry name" value="Nutrient germinant receptor protein C, domain 1"/>
    <property type="match status" value="1"/>
</dbReference>
<keyword evidence="4" id="KW-0732">Signal</keyword>
<dbReference type="PANTHER" id="PTHR35789">
    <property type="entry name" value="SPORE GERMINATION PROTEIN B3"/>
    <property type="match status" value="1"/>
</dbReference>
<dbReference type="InterPro" id="IPR008844">
    <property type="entry name" value="Spore_GerAC-like"/>
</dbReference>
<evidence type="ECO:0000313" key="10">
    <source>
        <dbReference type="EMBL" id="MCU6791853.1"/>
    </source>
</evidence>
<comment type="subcellular location">
    <subcellularLocation>
        <location evidence="1">Membrane</location>
        <topology evidence="1">Lipid-anchor</topology>
    </subcellularLocation>
</comment>
<evidence type="ECO:0000259" key="9">
    <source>
        <dbReference type="Pfam" id="PF25198"/>
    </source>
</evidence>
<dbReference type="Pfam" id="PF05504">
    <property type="entry name" value="Spore_GerAC"/>
    <property type="match status" value="1"/>
</dbReference>
<keyword evidence="11" id="KW-1185">Reference proteome</keyword>
<dbReference type="Gene3D" id="3.30.300.210">
    <property type="entry name" value="Nutrient germinant receptor protein C, domain 3"/>
    <property type="match status" value="1"/>
</dbReference>
<keyword evidence="3" id="KW-0309">Germination</keyword>
<dbReference type="Pfam" id="PF25198">
    <property type="entry name" value="Spore_GerAC_N"/>
    <property type="match status" value="1"/>
</dbReference>
<evidence type="ECO:0000256" key="5">
    <source>
        <dbReference type="ARBA" id="ARBA00023136"/>
    </source>
</evidence>
<keyword evidence="5" id="KW-0472">Membrane</keyword>
<dbReference type="PROSITE" id="PS51257">
    <property type="entry name" value="PROKAR_LIPOPROTEIN"/>
    <property type="match status" value="1"/>
</dbReference>
<keyword evidence="6" id="KW-0564">Palmitate</keyword>
<gene>
    <name evidence="10" type="ORF">OB236_06895</name>
</gene>
<sequence length="387" mass="43381">MRSLKYMFLLVFVIISGCWDRTEINDLAFVTGTALDLTDDGNILCTLQIAIPSSAEGGMSGGESGNKFFVIAVEGKNGNDIHHKLQKKSSRRLLYSHRSVVFLSERMAKHGIDNLLDIFTHDPRNRLKTYLMVVKGGEARNILQLNSPLKQVPIETVRGMEVSGEDIAVTLRDFFIAYGSEGVHPVVGVVEPEIHSNDPHKQIIRVAGAGVFKDLKLAGLLDVNETSLGLMWVTDKLKVGYITANLPKENGAVGMVLTHADRKIITQTQHDSVQFRIQLEGQGILDENTTALDINEPKDLKLIKKALEDEAKKQVQNFIFKIQKKYKVDSVGFGQEIYKNYPDKWDIWKNQWDMRFPESEISIEVNLTIKGAGMVHSSFESRGKEVK</sequence>